<dbReference type="InterPro" id="IPR036640">
    <property type="entry name" value="ABC1_TM_sf"/>
</dbReference>
<feature type="domain" description="ABC transmembrane type-1" evidence="4">
    <location>
        <begin position="1"/>
        <end position="140"/>
    </location>
</feature>
<protein>
    <recommendedName>
        <fullName evidence="4">ABC transmembrane type-1 domain-containing protein</fullName>
    </recommendedName>
</protein>
<organism evidence="5">
    <name type="scientific">mine drainage metagenome</name>
    <dbReference type="NCBI Taxonomy" id="410659"/>
    <lineage>
        <taxon>unclassified sequences</taxon>
        <taxon>metagenomes</taxon>
        <taxon>ecological metagenomes</taxon>
    </lineage>
</organism>
<evidence type="ECO:0000256" key="3">
    <source>
        <dbReference type="ARBA" id="ARBA00023136"/>
    </source>
</evidence>
<dbReference type="GO" id="GO:0005524">
    <property type="term" value="F:ATP binding"/>
    <property type="evidence" value="ECO:0007669"/>
    <property type="project" value="InterPro"/>
</dbReference>
<comment type="caution">
    <text evidence="5">The sequence shown here is derived from an EMBL/GenBank/DDBJ whole genome shotgun (WGS) entry which is preliminary data.</text>
</comment>
<dbReference type="Pfam" id="PF00664">
    <property type="entry name" value="ABC_membrane"/>
    <property type="match status" value="1"/>
</dbReference>
<name>T1AZ56_9ZZZZ</name>
<keyword evidence="3" id="KW-0472">Membrane</keyword>
<feature type="non-terminal residue" evidence="5">
    <location>
        <position position="163"/>
    </location>
</feature>
<evidence type="ECO:0000313" key="5">
    <source>
        <dbReference type="EMBL" id="EQD47395.1"/>
    </source>
</evidence>
<keyword evidence="1" id="KW-0812">Transmembrane</keyword>
<evidence type="ECO:0000256" key="2">
    <source>
        <dbReference type="ARBA" id="ARBA00022989"/>
    </source>
</evidence>
<reference evidence="5" key="1">
    <citation type="submission" date="2013-08" db="EMBL/GenBank/DDBJ databases">
        <authorList>
            <person name="Mendez C."/>
            <person name="Richter M."/>
            <person name="Ferrer M."/>
            <person name="Sanchez J."/>
        </authorList>
    </citation>
    <scope>NUCLEOTIDE SEQUENCE</scope>
</reference>
<sequence>LAVLVPIVYVATRFYTRKMSAIAANMTETESGLRGIFTRIIGAVKDIKIFGLYSMALNQSSHAFTEVLDNNLKFTKSYAKIQLLSSSSLSIAELIVLVVTGIQVAIGKLTVGSMMGFISAYWKVVNSVTSFFEIAPEYAQAITAYHRCISFANPPIQPDNVQS</sequence>
<dbReference type="AlphaFoldDB" id="T1AZ56"/>
<feature type="non-terminal residue" evidence="5">
    <location>
        <position position="1"/>
    </location>
</feature>
<dbReference type="Gene3D" id="1.20.1560.10">
    <property type="entry name" value="ABC transporter type 1, transmembrane domain"/>
    <property type="match status" value="1"/>
</dbReference>
<evidence type="ECO:0000259" key="4">
    <source>
        <dbReference type="PROSITE" id="PS50929"/>
    </source>
</evidence>
<keyword evidence="2" id="KW-1133">Transmembrane helix</keyword>
<dbReference type="InterPro" id="IPR011527">
    <property type="entry name" value="ABC1_TM_dom"/>
</dbReference>
<dbReference type="SUPFAM" id="SSF90123">
    <property type="entry name" value="ABC transporter transmembrane region"/>
    <property type="match status" value="1"/>
</dbReference>
<dbReference type="EMBL" id="AUZZ01006090">
    <property type="protein sequence ID" value="EQD47395.1"/>
    <property type="molecule type" value="Genomic_DNA"/>
</dbReference>
<evidence type="ECO:0000256" key="1">
    <source>
        <dbReference type="ARBA" id="ARBA00022692"/>
    </source>
</evidence>
<gene>
    <name evidence="5" type="ORF">B2A_08459</name>
</gene>
<dbReference type="GO" id="GO:0140359">
    <property type="term" value="F:ABC-type transporter activity"/>
    <property type="evidence" value="ECO:0007669"/>
    <property type="project" value="InterPro"/>
</dbReference>
<reference evidence="5" key="2">
    <citation type="journal article" date="2014" name="ISME J.">
        <title>Microbial stratification in low pH oxic and suboxic macroscopic growths along an acid mine drainage.</title>
        <authorList>
            <person name="Mendez-Garcia C."/>
            <person name="Mesa V."/>
            <person name="Sprenger R.R."/>
            <person name="Richter M."/>
            <person name="Diez M.S."/>
            <person name="Solano J."/>
            <person name="Bargiela R."/>
            <person name="Golyshina O.V."/>
            <person name="Manteca A."/>
            <person name="Ramos J.L."/>
            <person name="Gallego J.R."/>
            <person name="Llorente I."/>
            <person name="Martins Dos Santos V.A."/>
            <person name="Jensen O.N."/>
            <person name="Pelaez A.I."/>
            <person name="Sanchez J."/>
            <person name="Ferrer M."/>
        </authorList>
    </citation>
    <scope>NUCLEOTIDE SEQUENCE</scope>
</reference>
<accession>T1AZ56</accession>
<dbReference type="GO" id="GO:0016020">
    <property type="term" value="C:membrane"/>
    <property type="evidence" value="ECO:0007669"/>
    <property type="project" value="InterPro"/>
</dbReference>
<dbReference type="PROSITE" id="PS50929">
    <property type="entry name" value="ABC_TM1F"/>
    <property type="match status" value="1"/>
</dbReference>
<proteinExistence type="predicted"/>